<evidence type="ECO:0000313" key="8">
    <source>
        <dbReference type="Proteomes" id="UP000324974"/>
    </source>
</evidence>
<name>A0A5C1AD08_9BACT</name>
<keyword evidence="4 5" id="KW-0472">Membrane</keyword>
<keyword evidence="2 5" id="KW-0812">Transmembrane</keyword>
<gene>
    <name evidence="7" type="ORF">PX52LOC_03484</name>
</gene>
<dbReference type="PANTHER" id="PTHR43027">
    <property type="entry name" value="DOXORUBICIN RESISTANCE ABC TRANSPORTER PERMEASE PROTEIN DRRC-RELATED"/>
    <property type="match status" value="1"/>
</dbReference>
<dbReference type="AlphaFoldDB" id="A0A5C1AD08"/>
<feature type="transmembrane region" description="Helical" evidence="5">
    <location>
        <begin position="204"/>
        <end position="227"/>
    </location>
</feature>
<dbReference type="KEGG" id="lrs:PX52LOC_03484"/>
<evidence type="ECO:0000256" key="1">
    <source>
        <dbReference type="ARBA" id="ARBA00004141"/>
    </source>
</evidence>
<evidence type="ECO:0000313" key="7">
    <source>
        <dbReference type="EMBL" id="QEL16525.1"/>
    </source>
</evidence>
<dbReference type="InterPro" id="IPR013525">
    <property type="entry name" value="ABC2_TM"/>
</dbReference>
<dbReference type="PANTHER" id="PTHR43027:SF2">
    <property type="entry name" value="TRANSPORT PERMEASE PROTEIN"/>
    <property type="match status" value="1"/>
</dbReference>
<keyword evidence="8" id="KW-1185">Reference proteome</keyword>
<feature type="transmembrane region" description="Helical" evidence="5">
    <location>
        <begin position="273"/>
        <end position="291"/>
    </location>
</feature>
<feature type="domain" description="ABC transmembrane type-2" evidence="6">
    <location>
        <begin position="123"/>
        <end position="352"/>
    </location>
</feature>
<dbReference type="InterPro" id="IPR052902">
    <property type="entry name" value="ABC-2_transporter"/>
</dbReference>
<dbReference type="OrthoDB" id="9788252at2"/>
<dbReference type="EMBL" id="CP042425">
    <property type="protein sequence ID" value="QEL16525.1"/>
    <property type="molecule type" value="Genomic_DNA"/>
</dbReference>
<evidence type="ECO:0000256" key="4">
    <source>
        <dbReference type="ARBA" id="ARBA00023136"/>
    </source>
</evidence>
<sequence length="352" mass="38963">MRDFSPLWHLTLNRFREFFREPAAVFWVYGFPLILALLLGSAFRNRPVERIRVDVVADGPGGVVAAKAMLDALRHDERLTAVVAHAEECRNRMRTAKTDLVVTPPASPGGALDYLVEPNRPEAVLARNAVDNVLLRSQLPAAALPREQTIDAIGGRYIDFLIPGLIGTNLMGGGLWGVGFVIVNMRVRKLLKRYLATPMRKTDFLLSLVISRTVFTFIEIAILWSFAWLIFDVRVFGNLLALFALMLAGSVCFGGIGLLVACRATTMETVSGLMNAIMLPMYLLSGVFFSADRFPDGIQPFIQALPLTVLIDGVRSVMNDGAGFEVAWKPILILLAWGVVCFGLALRLFRWR</sequence>
<feature type="transmembrane region" description="Helical" evidence="5">
    <location>
        <begin position="24"/>
        <end position="43"/>
    </location>
</feature>
<dbReference type="RefSeq" id="WP_149111248.1">
    <property type="nucleotide sequence ID" value="NZ_CP042425.1"/>
</dbReference>
<evidence type="ECO:0000256" key="3">
    <source>
        <dbReference type="ARBA" id="ARBA00022989"/>
    </source>
</evidence>
<feature type="transmembrane region" description="Helical" evidence="5">
    <location>
        <begin position="327"/>
        <end position="349"/>
    </location>
</feature>
<accession>A0A5C1AD08</accession>
<protein>
    <submittedName>
        <fullName evidence="7">ABC transporter permease</fullName>
    </submittedName>
</protein>
<dbReference type="PROSITE" id="PS51012">
    <property type="entry name" value="ABC_TM2"/>
    <property type="match status" value="1"/>
</dbReference>
<organism evidence="7 8">
    <name type="scientific">Limnoglobus roseus</name>
    <dbReference type="NCBI Taxonomy" id="2598579"/>
    <lineage>
        <taxon>Bacteria</taxon>
        <taxon>Pseudomonadati</taxon>
        <taxon>Planctomycetota</taxon>
        <taxon>Planctomycetia</taxon>
        <taxon>Gemmatales</taxon>
        <taxon>Gemmataceae</taxon>
        <taxon>Limnoglobus</taxon>
    </lineage>
</organism>
<proteinExistence type="predicted"/>
<feature type="transmembrane region" description="Helical" evidence="5">
    <location>
        <begin position="160"/>
        <end position="183"/>
    </location>
</feature>
<dbReference type="Pfam" id="PF12698">
    <property type="entry name" value="ABC2_membrane_3"/>
    <property type="match status" value="1"/>
</dbReference>
<comment type="subcellular location">
    <subcellularLocation>
        <location evidence="1">Membrane</location>
        <topology evidence="1">Multi-pass membrane protein</topology>
    </subcellularLocation>
</comment>
<dbReference type="GO" id="GO:0140359">
    <property type="term" value="F:ABC-type transporter activity"/>
    <property type="evidence" value="ECO:0007669"/>
    <property type="project" value="InterPro"/>
</dbReference>
<evidence type="ECO:0000259" key="6">
    <source>
        <dbReference type="PROSITE" id="PS51012"/>
    </source>
</evidence>
<evidence type="ECO:0000256" key="2">
    <source>
        <dbReference type="ARBA" id="ARBA00022692"/>
    </source>
</evidence>
<dbReference type="InterPro" id="IPR047817">
    <property type="entry name" value="ABC2_TM_bact-type"/>
</dbReference>
<keyword evidence="3 5" id="KW-1133">Transmembrane helix</keyword>
<reference evidence="8" key="1">
    <citation type="submission" date="2019-08" db="EMBL/GenBank/DDBJ databases">
        <title>Limnoglobus roseus gen. nov., sp. nov., a novel freshwater planctomycete with a giant genome from the family Gemmataceae.</title>
        <authorList>
            <person name="Kulichevskaya I.S."/>
            <person name="Naumoff D.G."/>
            <person name="Miroshnikov K."/>
            <person name="Ivanova A."/>
            <person name="Philippov D.A."/>
            <person name="Hakobyan A."/>
            <person name="Rijpstra I.C."/>
            <person name="Sinninghe Damste J.S."/>
            <person name="Liesack W."/>
            <person name="Dedysh S.N."/>
        </authorList>
    </citation>
    <scope>NUCLEOTIDE SEQUENCE [LARGE SCALE GENOMIC DNA]</scope>
    <source>
        <strain evidence="8">PX52</strain>
    </source>
</reference>
<evidence type="ECO:0000256" key="5">
    <source>
        <dbReference type="SAM" id="Phobius"/>
    </source>
</evidence>
<feature type="transmembrane region" description="Helical" evidence="5">
    <location>
        <begin position="239"/>
        <end position="261"/>
    </location>
</feature>
<dbReference type="GO" id="GO:0016020">
    <property type="term" value="C:membrane"/>
    <property type="evidence" value="ECO:0007669"/>
    <property type="project" value="UniProtKB-SubCell"/>
</dbReference>
<dbReference type="Proteomes" id="UP000324974">
    <property type="component" value="Chromosome"/>
</dbReference>